<keyword evidence="4" id="KW-0812">Transmembrane</keyword>
<feature type="transmembrane region" description="Helical" evidence="4">
    <location>
        <begin position="1043"/>
        <end position="1065"/>
    </location>
</feature>
<proteinExistence type="predicted"/>
<evidence type="ECO:0000256" key="1">
    <source>
        <dbReference type="ARBA" id="ARBA00022729"/>
    </source>
</evidence>
<dbReference type="PANTHER" id="PTHR38934">
    <property type="entry name" value="HYPHALLY REGULATED CELL WALL PROTEIN 1"/>
    <property type="match status" value="1"/>
</dbReference>
<dbReference type="Pfam" id="PF07691">
    <property type="entry name" value="PA14"/>
    <property type="match status" value="1"/>
</dbReference>
<feature type="transmembrane region" description="Helical" evidence="4">
    <location>
        <begin position="1003"/>
        <end position="1023"/>
    </location>
</feature>
<feature type="chain" id="PRO_5042179423" description="PA14 domain-containing protein" evidence="5">
    <location>
        <begin position="26"/>
        <end position="1294"/>
    </location>
</feature>
<evidence type="ECO:0000256" key="2">
    <source>
        <dbReference type="ARBA" id="ARBA00022737"/>
    </source>
</evidence>
<dbReference type="Gene3D" id="3.90.182.10">
    <property type="entry name" value="Toxin - Anthrax Protective Antigen,domain 1"/>
    <property type="match status" value="1"/>
</dbReference>
<dbReference type="PROSITE" id="PS51257">
    <property type="entry name" value="PROKAR_LIPOPROTEIN"/>
    <property type="match status" value="1"/>
</dbReference>
<organism evidence="7 8">
    <name type="scientific">Euplotes crassus</name>
    <dbReference type="NCBI Taxonomy" id="5936"/>
    <lineage>
        <taxon>Eukaryota</taxon>
        <taxon>Sar</taxon>
        <taxon>Alveolata</taxon>
        <taxon>Ciliophora</taxon>
        <taxon>Intramacronucleata</taxon>
        <taxon>Spirotrichea</taxon>
        <taxon>Hypotrichia</taxon>
        <taxon>Euplotida</taxon>
        <taxon>Euplotidae</taxon>
        <taxon>Moneuplotes</taxon>
    </lineage>
</organism>
<dbReference type="SUPFAM" id="SSF57184">
    <property type="entry name" value="Growth factor receptor domain"/>
    <property type="match status" value="1"/>
</dbReference>
<keyword evidence="4" id="KW-0472">Membrane</keyword>
<sequence>MSLKDLKITKKQFMIILLLASCCLAQTGILQDKSGLLMMSNLGPNELNETTFPKVEISIVDPDLQSTQYSTVINQTSRNLQTVSLNTSTVIAGTAFKISVTDIPGYTYFVDFRNSCSPTGNYQCVATTGREHVIDSELSAEMSYSPGVYSYIYTATRPGDITINVIRYKNGGIFYEYYSNQYGTGTRAHTSYESNINVDFGIGPIFGSVYNYAYIKMYFRFLAPVTGIYTFRVDVDDDFTFYLDGNMIISKTCCGIATGTASLTGTAVFNLISWTVLCRPGLLQRGRCIRSNRLEWSYPSQSFQIIPSSAFYYPAYISSPNQITVVCPDGYSKMTISSRPACVTVCGDGKRAGSEECDDSNKRSGDGCSASCTIESSWYCTGGTTSSADTCTFCYPGYYPSPASNPTTCVSQCGDKMQVGSEKCDDGNNNNYDGCKSDCSSVETGWVCSNSTFASGDVCTQCGNGYVQNDSTYPTQCVTSCGDSKRAGSEICDNGSTAGTGGCSSDCTSITSGWVCSGGTPTSADTCTQCSAGTYPNSAKTACVTICGDGFKAGTEKCDDGNTNNGDGCSSACQVESSWVCSGGSTTAKDECTFCATGWYQNNAATPTTCVTQCGDGIQAGTEKCDDGNTNDSDGCKGDCSTVETSWVCLYNAGLSKDVCTECSSGWHQNDASNPEYCVTRCGDGLEAGTEKCDDYNTNDSDGCKSDCSSVEPGWVCAGGSTTTKDICQQCQPGFYQNDATNPETCVTRCGDGLEAGTEKCDDGNTQNGDGCSSDCSQVEANWVCIGGSPTSRDTCSNCSAGYYQNSSLNSEYCVALCGDGARIGDEKCDDGNTQSGDGCSSSCTIEHGYKCYNGSQTSKDICHNCPLSYIPNKSESDCIPRKISDNINFFGFAYLMVTGIGIIANISSLGLCKTPSHNILGIVYYTQILMLLPLMNIDIGEDVIDFFRYTEDLLFSFSFVPNNLVFASHDDIFNTFHYKQQNWYLYLLGLKSGSSISNSIDFMFVLTLICIIAIAVALIYTYVKHHEPDRNRFSFFKECKNLFLAGIWLQIICVSFIFMLMISLEEMQTSSKTNNNTVSYFFSLFLYLICHLLLVFSIYKWWECRPYENLTDLCYTKTLFVGTKDYAPARCFISIWLFRRLFFCYLASPTNNIDKNILLPILITVQLIYLTYIIGIRPYKVFTDNFGEITNELFILICLIFCLIINKERQWDRSHNRIFLILILTPNILFTCVSIIGLKLRTNTLTKVTVLNKKASQRTTTMIRATSISYDTNAAMNRTLGRMNSSKFLSQSK</sequence>
<dbReference type="SUPFAM" id="SSF56988">
    <property type="entry name" value="Anthrax protective antigen"/>
    <property type="match status" value="1"/>
</dbReference>
<dbReference type="InterPro" id="IPR011936">
    <property type="entry name" value="Myxo_disulph_rpt"/>
</dbReference>
<evidence type="ECO:0000256" key="4">
    <source>
        <dbReference type="SAM" id="Phobius"/>
    </source>
</evidence>
<dbReference type="InterPro" id="IPR011658">
    <property type="entry name" value="PA14_dom"/>
</dbReference>
<dbReference type="NCBIfam" id="TIGR02232">
    <property type="entry name" value="myxo_disulf_rpt"/>
    <property type="match status" value="7"/>
</dbReference>
<accession>A0AAD1XQR5</accession>
<keyword evidence="2" id="KW-0677">Repeat</keyword>
<keyword evidence="8" id="KW-1185">Reference proteome</keyword>
<comment type="caution">
    <text evidence="7">The sequence shown here is derived from an EMBL/GenBank/DDBJ whole genome shotgun (WGS) entry which is preliminary data.</text>
</comment>
<evidence type="ECO:0000256" key="5">
    <source>
        <dbReference type="SAM" id="SignalP"/>
    </source>
</evidence>
<evidence type="ECO:0000256" key="3">
    <source>
        <dbReference type="ARBA" id="ARBA00023157"/>
    </source>
</evidence>
<dbReference type="PROSITE" id="PS51820">
    <property type="entry name" value="PA14"/>
    <property type="match status" value="1"/>
</dbReference>
<dbReference type="PANTHER" id="PTHR38934:SF6">
    <property type="entry name" value="CHROMOSOME UNDETERMINED SCAFFOLD_176, WHOLE GENOME SHOTGUN SEQUENCE"/>
    <property type="match status" value="1"/>
</dbReference>
<keyword evidence="4" id="KW-1133">Transmembrane helix</keyword>
<gene>
    <name evidence="7" type="ORF">ECRASSUSDP1_LOCUS18814</name>
</gene>
<feature type="transmembrane region" description="Helical" evidence="4">
    <location>
        <begin position="1085"/>
        <end position="1103"/>
    </location>
</feature>
<evidence type="ECO:0000259" key="6">
    <source>
        <dbReference type="PROSITE" id="PS51820"/>
    </source>
</evidence>
<dbReference type="InterPro" id="IPR009030">
    <property type="entry name" value="Growth_fac_rcpt_cys_sf"/>
</dbReference>
<protein>
    <recommendedName>
        <fullName evidence="6">PA14 domain-containing protein</fullName>
    </recommendedName>
</protein>
<feature type="signal peptide" evidence="5">
    <location>
        <begin position="1"/>
        <end position="25"/>
    </location>
</feature>
<dbReference type="Pfam" id="PF13948">
    <property type="entry name" value="DUF4215"/>
    <property type="match status" value="7"/>
</dbReference>
<feature type="transmembrane region" description="Helical" evidence="4">
    <location>
        <begin position="1158"/>
        <end position="1178"/>
    </location>
</feature>
<feature type="transmembrane region" description="Helical" evidence="4">
    <location>
        <begin position="1190"/>
        <end position="1207"/>
    </location>
</feature>
<feature type="transmembrane region" description="Helical" evidence="4">
    <location>
        <begin position="1219"/>
        <end position="1239"/>
    </location>
</feature>
<feature type="domain" description="PA14" evidence="6">
    <location>
        <begin position="168"/>
        <end position="310"/>
    </location>
</feature>
<reference evidence="7" key="1">
    <citation type="submission" date="2023-07" db="EMBL/GenBank/DDBJ databases">
        <authorList>
            <consortium name="AG Swart"/>
            <person name="Singh M."/>
            <person name="Singh A."/>
            <person name="Seah K."/>
            <person name="Emmerich C."/>
        </authorList>
    </citation>
    <scope>NUCLEOTIDE SEQUENCE</scope>
    <source>
        <strain evidence="7">DP1</strain>
    </source>
</reference>
<dbReference type="Proteomes" id="UP001295684">
    <property type="component" value="Unassembled WGS sequence"/>
</dbReference>
<evidence type="ECO:0000313" key="8">
    <source>
        <dbReference type="Proteomes" id="UP001295684"/>
    </source>
</evidence>
<keyword evidence="1 5" id="KW-0732">Signal</keyword>
<name>A0AAD1XQR5_EUPCR</name>
<evidence type="ECO:0000313" key="7">
    <source>
        <dbReference type="EMBL" id="CAI2377428.1"/>
    </source>
</evidence>
<feature type="transmembrane region" description="Helical" evidence="4">
    <location>
        <begin position="920"/>
        <end position="938"/>
    </location>
</feature>
<dbReference type="EMBL" id="CAMPGE010019070">
    <property type="protein sequence ID" value="CAI2377428.1"/>
    <property type="molecule type" value="Genomic_DNA"/>
</dbReference>
<feature type="transmembrane region" description="Helical" evidence="4">
    <location>
        <begin position="890"/>
        <end position="913"/>
    </location>
</feature>
<keyword evidence="3" id="KW-1015">Disulfide bond</keyword>
<dbReference type="InterPro" id="IPR037524">
    <property type="entry name" value="PA14/GLEYA"/>
</dbReference>